<reference evidence="2 3" key="1">
    <citation type="journal article" date="2013" name="Genome Announc.">
        <title>Complete Genome Sequence of Burkholderia sp. Strain RPE64, Bacterial Symbiont of the Bean Bug Riptortus pedestris.</title>
        <authorList>
            <person name="Shibata T.F."/>
            <person name="Maeda T."/>
            <person name="Nikoh N."/>
            <person name="Yamaguchi K."/>
            <person name="Oshima K."/>
            <person name="Hattori M."/>
            <person name="Nishiyama T."/>
            <person name="Hasebe M."/>
            <person name="Fukatsu T."/>
            <person name="Kikuchi Y."/>
            <person name="Shigenobu S."/>
        </authorList>
    </citation>
    <scope>NUCLEOTIDE SEQUENCE [LARGE SCALE GENOMIC DNA]</scope>
</reference>
<dbReference type="HOGENOM" id="CLU_081251_2_1_4"/>
<proteinExistence type="predicted"/>
<dbReference type="Proteomes" id="UP000013966">
    <property type="component" value="Chromosome 1"/>
</dbReference>
<dbReference type="EMBL" id="AP013058">
    <property type="protein sequence ID" value="BAN22972.1"/>
    <property type="molecule type" value="Genomic_DNA"/>
</dbReference>
<dbReference type="GO" id="GO:0004113">
    <property type="term" value="F:2',3'-cyclic-nucleotide 3'-phosphodiesterase activity"/>
    <property type="evidence" value="ECO:0007669"/>
    <property type="project" value="InterPro"/>
</dbReference>
<dbReference type="PANTHER" id="PTHR35561:SF1">
    <property type="entry name" value="RNA 2',3'-CYCLIC PHOSPHODIESTERASE"/>
    <property type="match status" value="1"/>
</dbReference>
<evidence type="ECO:0000313" key="2">
    <source>
        <dbReference type="EMBL" id="BAN22972.1"/>
    </source>
</evidence>
<dbReference type="InterPro" id="IPR004175">
    <property type="entry name" value="RNA_CPDase"/>
</dbReference>
<dbReference type="PANTHER" id="PTHR35561">
    <property type="entry name" value="RNA 2',3'-CYCLIC PHOSPHODIESTERASE"/>
    <property type="match status" value="1"/>
</dbReference>
<accession>R4WXY4</accession>
<protein>
    <submittedName>
        <fullName evidence="2">2'-5' RNA ligase</fullName>
    </submittedName>
</protein>
<keyword evidence="1" id="KW-0378">Hydrolase</keyword>
<dbReference type="Pfam" id="PF13563">
    <property type="entry name" value="2_5_RNA_ligase2"/>
    <property type="match status" value="1"/>
</dbReference>
<evidence type="ECO:0000256" key="1">
    <source>
        <dbReference type="ARBA" id="ARBA00022801"/>
    </source>
</evidence>
<dbReference type="GO" id="GO:0016874">
    <property type="term" value="F:ligase activity"/>
    <property type="evidence" value="ECO:0007669"/>
    <property type="project" value="UniProtKB-KW"/>
</dbReference>
<gene>
    <name evidence="2" type="ORF">BRPE64_ACDS12180</name>
</gene>
<keyword evidence="3" id="KW-1185">Reference proteome</keyword>
<dbReference type="Gene3D" id="3.90.1140.10">
    <property type="entry name" value="Cyclic phosphodiesterase"/>
    <property type="match status" value="1"/>
</dbReference>
<dbReference type="STRING" id="758793.BRPE64_ACDS12180"/>
<dbReference type="InterPro" id="IPR009097">
    <property type="entry name" value="Cyclic_Pdiesterase"/>
</dbReference>
<evidence type="ECO:0000313" key="3">
    <source>
        <dbReference type="Proteomes" id="UP000013966"/>
    </source>
</evidence>
<organism evidence="2 3">
    <name type="scientific">Caballeronia insecticola</name>
    <dbReference type="NCBI Taxonomy" id="758793"/>
    <lineage>
        <taxon>Bacteria</taxon>
        <taxon>Pseudomonadati</taxon>
        <taxon>Pseudomonadota</taxon>
        <taxon>Betaproteobacteria</taxon>
        <taxon>Burkholderiales</taxon>
        <taxon>Burkholderiaceae</taxon>
        <taxon>Caballeronia</taxon>
    </lineage>
</organism>
<reference evidence="2 3" key="2">
    <citation type="journal article" date="2018" name="Int. J. Syst. Evol. Microbiol.">
        <title>Burkholderia insecticola sp. nov., a gut symbiotic bacterium of the bean bug Riptortus pedestris.</title>
        <authorList>
            <person name="Takeshita K."/>
            <person name="Tamaki H."/>
            <person name="Ohbayashi T."/>
            <person name="Meng X.-Y."/>
            <person name="Sone T."/>
            <person name="Mitani Y."/>
            <person name="Peeters C."/>
            <person name="Kikuchi Y."/>
            <person name="Vandamme P."/>
        </authorList>
    </citation>
    <scope>NUCLEOTIDE SEQUENCE [LARGE SCALE GENOMIC DNA]</scope>
    <source>
        <strain evidence="2">RPE64</strain>
    </source>
</reference>
<dbReference type="SUPFAM" id="SSF55144">
    <property type="entry name" value="LigT-like"/>
    <property type="match status" value="1"/>
</dbReference>
<dbReference type="AlphaFoldDB" id="R4WXY4"/>
<dbReference type="GO" id="GO:0008664">
    <property type="term" value="F:RNA 2',3'-cyclic 3'-phosphodiesterase activity"/>
    <property type="evidence" value="ECO:0007669"/>
    <property type="project" value="InterPro"/>
</dbReference>
<keyword evidence="2" id="KW-0436">Ligase</keyword>
<dbReference type="PATRIC" id="fig|758793.3.peg.1219"/>
<sequence>MPADRLHVTLHYLGAFAGVPADLVGRARTAASKIALPPVEIVLDRIESFSGRRAKRPLVLAGDVTEPLSTLEQSLGAALDNAGIPLKRHPHFTPHVTLLYDERRIARQPVAPVKWTAREFALVRSLLGQSRYEVLARWPLTS</sequence>
<dbReference type="KEGG" id="buo:BRPE64_ACDS12180"/>
<name>R4WXY4_9BURK</name>